<keyword evidence="4" id="KW-0472">Membrane</keyword>
<dbReference type="SUPFAM" id="SSF57850">
    <property type="entry name" value="RING/U-box"/>
    <property type="match status" value="1"/>
</dbReference>
<keyword evidence="4" id="KW-1133">Transmembrane helix</keyword>
<dbReference type="InterPro" id="IPR011016">
    <property type="entry name" value="Znf_RING-CH"/>
</dbReference>
<dbReference type="Proteomes" id="UP001178507">
    <property type="component" value="Unassembled WGS sequence"/>
</dbReference>
<dbReference type="GO" id="GO:0008270">
    <property type="term" value="F:zinc ion binding"/>
    <property type="evidence" value="ECO:0007669"/>
    <property type="project" value="UniProtKB-KW"/>
</dbReference>
<organism evidence="6 7">
    <name type="scientific">Effrenium voratum</name>
    <dbReference type="NCBI Taxonomy" id="2562239"/>
    <lineage>
        <taxon>Eukaryota</taxon>
        <taxon>Sar</taxon>
        <taxon>Alveolata</taxon>
        <taxon>Dinophyceae</taxon>
        <taxon>Suessiales</taxon>
        <taxon>Symbiodiniaceae</taxon>
        <taxon>Effrenium</taxon>
    </lineage>
</organism>
<feature type="transmembrane region" description="Helical" evidence="4">
    <location>
        <begin position="12"/>
        <end position="34"/>
    </location>
</feature>
<proteinExistence type="predicted"/>
<keyword evidence="2" id="KW-0863">Zinc-finger</keyword>
<feature type="domain" description="RING-CH-type" evidence="5">
    <location>
        <begin position="50"/>
        <end position="106"/>
    </location>
</feature>
<dbReference type="GO" id="GO:0016020">
    <property type="term" value="C:membrane"/>
    <property type="evidence" value="ECO:0007669"/>
    <property type="project" value="TreeGrafter"/>
</dbReference>
<evidence type="ECO:0000259" key="5">
    <source>
        <dbReference type="PROSITE" id="PS51292"/>
    </source>
</evidence>
<dbReference type="SMART" id="SM00744">
    <property type="entry name" value="RINGv"/>
    <property type="match status" value="1"/>
</dbReference>
<evidence type="ECO:0000313" key="6">
    <source>
        <dbReference type="EMBL" id="CAJ1376282.1"/>
    </source>
</evidence>
<evidence type="ECO:0000256" key="3">
    <source>
        <dbReference type="ARBA" id="ARBA00022833"/>
    </source>
</evidence>
<evidence type="ECO:0000256" key="4">
    <source>
        <dbReference type="SAM" id="Phobius"/>
    </source>
</evidence>
<evidence type="ECO:0000256" key="1">
    <source>
        <dbReference type="ARBA" id="ARBA00022723"/>
    </source>
</evidence>
<gene>
    <name evidence="6" type="ORF">EVOR1521_LOCUS5379</name>
</gene>
<keyword evidence="1" id="KW-0479">Metal-binding</keyword>
<protein>
    <recommendedName>
        <fullName evidence="5">RING-CH-type domain-containing protein</fullName>
    </recommendedName>
</protein>
<dbReference type="PANTHER" id="PTHR23012">
    <property type="entry name" value="RING/FYVE/PHD ZINC FINGER DOMAIN-CONTAINING"/>
    <property type="match status" value="1"/>
</dbReference>
<dbReference type="CDD" id="cd16495">
    <property type="entry name" value="RING_CH-C4HC3_MARCH"/>
    <property type="match status" value="1"/>
</dbReference>
<dbReference type="Pfam" id="PF12906">
    <property type="entry name" value="RINGv"/>
    <property type="match status" value="1"/>
</dbReference>
<name>A0AA36HX95_9DINO</name>
<evidence type="ECO:0000313" key="7">
    <source>
        <dbReference type="Proteomes" id="UP001178507"/>
    </source>
</evidence>
<reference evidence="6" key="1">
    <citation type="submission" date="2023-08" db="EMBL/GenBank/DDBJ databases">
        <authorList>
            <person name="Chen Y."/>
            <person name="Shah S."/>
            <person name="Dougan E. K."/>
            <person name="Thang M."/>
            <person name="Chan C."/>
        </authorList>
    </citation>
    <scope>NUCLEOTIDE SEQUENCE</scope>
</reference>
<sequence>MESEGPEPDRKEFIVLVYTILAALLASTGLAVGITKQCLLLAPLSARSKPRAEEDAACRICHEQGELEVFCDCKGSLALVHEQCLQRWRERSGDRCELCRGYYSVQEDWCTALVRCLRRGWDQVRVSSGNGILRRVAFYGLTAGCVWTWLIFTHHCPADPSLRDVLLSCTGEASAGGWARAALGAAGIGLSVRGLAFVSSSL</sequence>
<accession>A0AA36HX95</accession>
<dbReference type="Gene3D" id="3.30.40.10">
    <property type="entry name" value="Zinc/RING finger domain, C3HC4 (zinc finger)"/>
    <property type="match status" value="1"/>
</dbReference>
<keyword evidence="3" id="KW-0862">Zinc</keyword>
<keyword evidence="4" id="KW-0812">Transmembrane</keyword>
<keyword evidence="7" id="KW-1185">Reference proteome</keyword>
<dbReference type="GO" id="GO:0016567">
    <property type="term" value="P:protein ubiquitination"/>
    <property type="evidence" value="ECO:0007669"/>
    <property type="project" value="TreeGrafter"/>
</dbReference>
<evidence type="ECO:0000256" key="2">
    <source>
        <dbReference type="ARBA" id="ARBA00022771"/>
    </source>
</evidence>
<dbReference type="InterPro" id="IPR013083">
    <property type="entry name" value="Znf_RING/FYVE/PHD"/>
</dbReference>
<dbReference type="GO" id="GO:0004842">
    <property type="term" value="F:ubiquitin-protein transferase activity"/>
    <property type="evidence" value="ECO:0007669"/>
    <property type="project" value="TreeGrafter"/>
</dbReference>
<dbReference type="PROSITE" id="PS51292">
    <property type="entry name" value="ZF_RING_CH"/>
    <property type="match status" value="1"/>
</dbReference>
<dbReference type="PANTHER" id="PTHR23012:SF215">
    <property type="entry name" value="RING_FYVE_PHD ZINC FINGER SUPERFAMILY PROTEIN"/>
    <property type="match status" value="1"/>
</dbReference>
<dbReference type="AlphaFoldDB" id="A0AA36HX95"/>
<comment type="caution">
    <text evidence="6">The sequence shown here is derived from an EMBL/GenBank/DDBJ whole genome shotgun (WGS) entry which is preliminary data.</text>
</comment>
<dbReference type="InterPro" id="IPR033275">
    <property type="entry name" value="MARCH-like"/>
</dbReference>
<dbReference type="EMBL" id="CAUJNA010000379">
    <property type="protein sequence ID" value="CAJ1376282.1"/>
    <property type="molecule type" value="Genomic_DNA"/>
</dbReference>